<dbReference type="PANTHER" id="PTHR34754">
    <property type="entry name" value="COILED-COIL DOMAIN-CONTAINING PROTEIN 60"/>
    <property type="match status" value="1"/>
</dbReference>
<dbReference type="EMBL" id="LSMT01000808">
    <property type="protein sequence ID" value="PFX14268.1"/>
    <property type="molecule type" value="Genomic_DNA"/>
</dbReference>
<dbReference type="PANTHER" id="PTHR34754:SF1">
    <property type="entry name" value="COILED-COIL DOMAIN-CONTAINING PROTEIN 60"/>
    <property type="match status" value="1"/>
</dbReference>
<dbReference type="Pfam" id="PF15769">
    <property type="entry name" value="DUF4698"/>
    <property type="match status" value="1"/>
</dbReference>
<dbReference type="OrthoDB" id="6092352at2759"/>
<accession>A0A2B4RD00</accession>
<dbReference type="AlphaFoldDB" id="A0A2B4RD00"/>
<dbReference type="Proteomes" id="UP000225706">
    <property type="component" value="Unassembled WGS sequence"/>
</dbReference>
<dbReference type="InterPro" id="IPR031526">
    <property type="entry name" value="DUF4698"/>
</dbReference>
<evidence type="ECO:0000313" key="2">
    <source>
        <dbReference type="EMBL" id="PFX14268.1"/>
    </source>
</evidence>
<organism evidence="2 3">
    <name type="scientific">Stylophora pistillata</name>
    <name type="common">Smooth cauliflower coral</name>
    <dbReference type="NCBI Taxonomy" id="50429"/>
    <lineage>
        <taxon>Eukaryota</taxon>
        <taxon>Metazoa</taxon>
        <taxon>Cnidaria</taxon>
        <taxon>Anthozoa</taxon>
        <taxon>Hexacorallia</taxon>
        <taxon>Scleractinia</taxon>
        <taxon>Astrocoeniina</taxon>
        <taxon>Pocilloporidae</taxon>
        <taxon>Stylophora</taxon>
    </lineage>
</organism>
<comment type="caution">
    <text evidence="2">The sequence shown here is derived from an EMBL/GenBank/DDBJ whole genome shotgun (WGS) entry which is preliminary data.</text>
</comment>
<protein>
    <submittedName>
        <fullName evidence="2">Uncharacterized protein</fullName>
    </submittedName>
</protein>
<reference evidence="3" key="1">
    <citation type="journal article" date="2017" name="bioRxiv">
        <title>Comparative analysis of the genomes of Stylophora pistillata and Acropora digitifera provides evidence for extensive differences between species of corals.</title>
        <authorList>
            <person name="Voolstra C.R."/>
            <person name="Li Y."/>
            <person name="Liew Y.J."/>
            <person name="Baumgarten S."/>
            <person name="Zoccola D."/>
            <person name="Flot J.-F."/>
            <person name="Tambutte S."/>
            <person name="Allemand D."/>
            <person name="Aranda M."/>
        </authorList>
    </citation>
    <scope>NUCLEOTIDE SEQUENCE [LARGE SCALE GENOMIC DNA]</scope>
</reference>
<sequence>MVVPQKTENQFYADIVRSLRQNFRSEPQLSVTRGEKKVRIRTNRLYKSALTEDHWRDKYNRHVKQRLRGFYTPAHVPYASVGDVCLDTRDLVMKTVGFDQSSEKVVDAMKGPQGQLQMTEPSSLSPSKMKKMFNKLRSSDEADGQGIGEELIAAFSSEIKSEHEEEVIDQREVHDRYVRNFSSKLRSLYTLLCYVYHLRTKDLRTKVPLSKDFLKTLKTKISTDQKGKPLRHTRNMTLWQLQPHGPQRSSTDTTVSRMDHDHQLSPQMNTRSSFVTDSPSSIFRTGITGSGVTESRTSFMGRKLRRYGGILHVIQNAAAQTSEAKDQLPIWHQVASAEKNAKENGTKGQFPKRRLKKSASKSENSLCDMIREGFDKIQARSAEQVGEKLSKINRKEKDSFIAKLQAVDPYSVFRVDLQRVREADRVIREDYEKEDVKSAPWYRDLENEAQELGVAREAEVIIPLNNLYPFAFDDITTLPFVQAKLCLIVQSLPIYELCSLSTLEALKFLLAKILNCSSGTFNEWMNQRKLLPEDKVT</sequence>
<feature type="compositionally biased region" description="Basic residues" evidence="1">
    <location>
        <begin position="350"/>
        <end position="359"/>
    </location>
</feature>
<proteinExistence type="predicted"/>
<gene>
    <name evidence="2" type="ORF">AWC38_SpisGene21589</name>
</gene>
<evidence type="ECO:0000313" key="3">
    <source>
        <dbReference type="Proteomes" id="UP000225706"/>
    </source>
</evidence>
<feature type="region of interest" description="Disordered" evidence="1">
    <location>
        <begin position="339"/>
        <end position="362"/>
    </location>
</feature>
<evidence type="ECO:0000256" key="1">
    <source>
        <dbReference type="SAM" id="MobiDB-lite"/>
    </source>
</evidence>
<keyword evidence="3" id="KW-1185">Reference proteome</keyword>
<name>A0A2B4RD00_STYPI</name>